<feature type="non-terminal residue" evidence="1">
    <location>
        <position position="81"/>
    </location>
</feature>
<dbReference type="Proteomes" id="UP000663866">
    <property type="component" value="Unassembled WGS sequence"/>
</dbReference>
<dbReference type="Gene3D" id="3.40.50.1820">
    <property type="entry name" value="alpha/beta hydrolase"/>
    <property type="match status" value="1"/>
</dbReference>
<organism evidence="1 2">
    <name type="scientific">Rotaria magnacalcarata</name>
    <dbReference type="NCBI Taxonomy" id="392030"/>
    <lineage>
        <taxon>Eukaryota</taxon>
        <taxon>Metazoa</taxon>
        <taxon>Spiralia</taxon>
        <taxon>Gnathifera</taxon>
        <taxon>Rotifera</taxon>
        <taxon>Eurotatoria</taxon>
        <taxon>Bdelloidea</taxon>
        <taxon>Philodinida</taxon>
        <taxon>Philodinidae</taxon>
        <taxon>Rotaria</taxon>
    </lineage>
</organism>
<name>A0A821JJE7_9BILA</name>
<sequence>KAVTCENQLLRERNLPRAKVYRWINSEDDRTIEGILHYPPGKFECKNLPLFVLIHGGPSASSLNMLIGDWYSWAPLAATEG</sequence>
<reference evidence="1" key="1">
    <citation type="submission" date="2021-02" db="EMBL/GenBank/DDBJ databases">
        <authorList>
            <person name="Nowell W R."/>
        </authorList>
    </citation>
    <scope>NUCLEOTIDE SEQUENCE</scope>
</reference>
<proteinExistence type="predicted"/>
<evidence type="ECO:0008006" key="3">
    <source>
        <dbReference type="Google" id="ProtNLM"/>
    </source>
</evidence>
<evidence type="ECO:0000313" key="2">
    <source>
        <dbReference type="Proteomes" id="UP000663866"/>
    </source>
</evidence>
<dbReference type="InterPro" id="IPR029058">
    <property type="entry name" value="AB_hydrolase_fold"/>
</dbReference>
<keyword evidence="2" id="KW-1185">Reference proteome</keyword>
<dbReference type="AlphaFoldDB" id="A0A821JJE7"/>
<protein>
    <recommendedName>
        <fullName evidence="3">Peptidase S9 prolyl oligopeptidase catalytic domain-containing protein</fullName>
    </recommendedName>
</protein>
<dbReference type="SUPFAM" id="SSF53474">
    <property type="entry name" value="alpha/beta-Hydrolases"/>
    <property type="match status" value="1"/>
</dbReference>
<evidence type="ECO:0000313" key="1">
    <source>
        <dbReference type="EMBL" id="CAF4719579.1"/>
    </source>
</evidence>
<gene>
    <name evidence="1" type="ORF">OVN521_LOCUS49032</name>
</gene>
<feature type="non-terminal residue" evidence="1">
    <location>
        <position position="1"/>
    </location>
</feature>
<dbReference type="EMBL" id="CAJOBG010105332">
    <property type="protein sequence ID" value="CAF4719579.1"/>
    <property type="molecule type" value="Genomic_DNA"/>
</dbReference>
<comment type="caution">
    <text evidence="1">The sequence shown here is derived from an EMBL/GenBank/DDBJ whole genome shotgun (WGS) entry which is preliminary data.</text>
</comment>
<accession>A0A821JJE7</accession>